<accession>A0A7L4PCK5</accession>
<keyword evidence="4" id="KW-0560">Oxidoreductase</keyword>
<dbReference type="InterPro" id="IPR053679">
    <property type="entry name" value="DadA_oxidoreductase"/>
</dbReference>
<evidence type="ECO:0000313" key="6">
    <source>
        <dbReference type="EMBL" id="NYR16472.1"/>
    </source>
</evidence>
<evidence type="ECO:0000256" key="1">
    <source>
        <dbReference type="ARBA" id="ARBA00001974"/>
    </source>
</evidence>
<dbReference type="GeneID" id="5056002"/>
<dbReference type="InterPro" id="IPR006076">
    <property type="entry name" value="FAD-dep_OxRdtase"/>
</dbReference>
<evidence type="ECO:0000313" key="7">
    <source>
        <dbReference type="Proteomes" id="UP000554766"/>
    </source>
</evidence>
<dbReference type="EMBL" id="JAAVJF010000006">
    <property type="protein sequence ID" value="NYR16472.1"/>
    <property type="molecule type" value="Genomic_DNA"/>
</dbReference>
<dbReference type="AlphaFoldDB" id="A0A7L4PCK5"/>
<dbReference type="Proteomes" id="UP000554766">
    <property type="component" value="Unassembled WGS sequence"/>
</dbReference>
<evidence type="ECO:0000259" key="5">
    <source>
        <dbReference type="Pfam" id="PF01266"/>
    </source>
</evidence>
<organism evidence="6 7">
    <name type="scientific">Pyrobaculum arsenaticum</name>
    <dbReference type="NCBI Taxonomy" id="121277"/>
    <lineage>
        <taxon>Archaea</taxon>
        <taxon>Thermoproteota</taxon>
        <taxon>Thermoprotei</taxon>
        <taxon>Thermoproteales</taxon>
        <taxon>Thermoproteaceae</taxon>
        <taxon>Pyrobaculum</taxon>
    </lineage>
</organism>
<dbReference type="InterPro" id="IPR036188">
    <property type="entry name" value="FAD/NAD-bd_sf"/>
</dbReference>
<dbReference type="NCBIfam" id="NF040813">
    <property type="entry name" value="pro_dh_Thprot"/>
    <property type="match status" value="1"/>
</dbReference>
<protein>
    <submittedName>
        <fullName evidence="6">FAD-binding oxidoreductase</fullName>
    </submittedName>
</protein>
<keyword evidence="7" id="KW-1185">Reference proteome</keyword>
<gene>
    <name evidence="6" type="ORF">HC235_11145</name>
</gene>
<dbReference type="GO" id="GO:0016491">
    <property type="term" value="F:oxidoreductase activity"/>
    <property type="evidence" value="ECO:0007669"/>
    <property type="project" value="UniProtKB-KW"/>
</dbReference>
<dbReference type="Gene3D" id="3.50.50.60">
    <property type="entry name" value="FAD/NAD(P)-binding domain"/>
    <property type="match status" value="1"/>
</dbReference>
<name>A0A7L4PCK5_9CREN</name>
<dbReference type="Pfam" id="PF01266">
    <property type="entry name" value="DAO"/>
    <property type="match status" value="1"/>
</dbReference>
<sequence length="365" mass="40306">MKVVIVGGGIVGLFTAFYLQNEGADVVVVEQGEVGGWSRAAAGILEFTRFVINRINVKSYPWRYFKMMIRGDARVKTWDWGWIRAYLGVWGREPPQEMWEAIRTLGDFSWRQYRALAEAKNDFDYAEEPLYEVGVDVGKALEEAKKDPLAPRVEAGKCCGMEALAYLDAAKLSTDAFVERMLRELRGVQFVKGKAQEVAGKEVWLEGGNVLQADAVVVAAGYWARKFGVPVAPFKGYGFLTNAKADKMFIDMVRGIAVVPLSKYTKVTGRFDLDGTDNHSPSKKVLQRAREILGNFDVAASAVGYRPCTPDGFPVVDRIGSVVIVTGACRLGWTYGPALGKLAADLALGRRRVEALSAARFIRSR</sequence>
<comment type="caution">
    <text evidence="6">The sequence shown here is derived from an EMBL/GenBank/DDBJ whole genome shotgun (WGS) entry which is preliminary data.</text>
</comment>
<feature type="domain" description="FAD dependent oxidoreductase" evidence="5">
    <location>
        <begin position="2"/>
        <end position="346"/>
    </location>
</feature>
<proteinExistence type="inferred from homology"/>
<dbReference type="PANTHER" id="PTHR13847:SF286">
    <property type="entry name" value="D-AMINO ACID DEHYDROGENASE"/>
    <property type="match status" value="1"/>
</dbReference>
<dbReference type="SUPFAM" id="SSF51971">
    <property type="entry name" value="Nucleotide-binding domain"/>
    <property type="match status" value="1"/>
</dbReference>
<comment type="cofactor">
    <cofactor evidence="1">
        <name>FAD</name>
        <dbReference type="ChEBI" id="CHEBI:57692"/>
    </cofactor>
</comment>
<dbReference type="GO" id="GO:0005737">
    <property type="term" value="C:cytoplasm"/>
    <property type="evidence" value="ECO:0007669"/>
    <property type="project" value="TreeGrafter"/>
</dbReference>
<keyword evidence="3" id="KW-0285">Flavoprotein</keyword>
<dbReference type="RefSeq" id="WP_011901464.1">
    <property type="nucleotide sequence ID" value="NZ_JAAVJF010000006.1"/>
</dbReference>
<evidence type="ECO:0000256" key="3">
    <source>
        <dbReference type="ARBA" id="ARBA00022630"/>
    </source>
</evidence>
<evidence type="ECO:0000256" key="4">
    <source>
        <dbReference type="ARBA" id="ARBA00023002"/>
    </source>
</evidence>
<dbReference type="OMA" id="KGYGFRT"/>
<comment type="similarity">
    <text evidence="2">Belongs to the DadA oxidoreductase family.</text>
</comment>
<dbReference type="PANTHER" id="PTHR13847">
    <property type="entry name" value="SARCOSINE DEHYDROGENASE-RELATED"/>
    <property type="match status" value="1"/>
</dbReference>
<dbReference type="Gene3D" id="3.30.9.10">
    <property type="entry name" value="D-Amino Acid Oxidase, subunit A, domain 2"/>
    <property type="match status" value="1"/>
</dbReference>
<reference evidence="6 7" key="1">
    <citation type="journal article" date="2020" name="Nat. Commun.">
        <title>The structures of two archaeal type IV pili illuminate evolutionary relationships.</title>
        <authorList>
            <person name="Wang F."/>
            <person name="Baquero D.P."/>
            <person name="Su Z."/>
            <person name="Beltran L.C."/>
            <person name="Prangishvili D."/>
            <person name="Krupovic M."/>
            <person name="Egelman E.H."/>
        </authorList>
    </citation>
    <scope>NUCLEOTIDE SEQUENCE [LARGE SCALE GENOMIC DNA]</scope>
    <source>
        <strain evidence="6 7">2GA</strain>
    </source>
</reference>
<evidence type="ECO:0000256" key="2">
    <source>
        <dbReference type="ARBA" id="ARBA00009410"/>
    </source>
</evidence>